<dbReference type="InParanoid" id="G8Y5X9"/>
<evidence type="ECO:0000313" key="4">
    <source>
        <dbReference type="Proteomes" id="UP000005222"/>
    </source>
</evidence>
<dbReference type="AlphaFoldDB" id="G8Y5X9"/>
<dbReference type="eggNOG" id="KOG2425">
    <property type="taxonomic scope" value="Eukaryota"/>
</dbReference>
<organism evidence="3 4">
    <name type="scientific">Pichia sorbitophila (strain ATCC MYA-4447 / BCRC 22081 / CBS 7064 / NBRC 10061 / NRRL Y-12695)</name>
    <name type="common">Hybrid yeast</name>
    <dbReference type="NCBI Taxonomy" id="559304"/>
    <lineage>
        <taxon>Eukaryota</taxon>
        <taxon>Fungi</taxon>
        <taxon>Dikarya</taxon>
        <taxon>Ascomycota</taxon>
        <taxon>Saccharomycotina</taxon>
        <taxon>Pichiomycetes</taxon>
        <taxon>Debaryomycetaceae</taxon>
        <taxon>Millerozyma</taxon>
    </lineage>
</organism>
<accession>G8Y5X9</accession>
<dbReference type="OrthoDB" id="10263222at2759"/>
<feature type="region of interest" description="Disordered" evidence="1">
    <location>
        <begin position="423"/>
        <end position="459"/>
    </location>
</feature>
<dbReference type="STRING" id="559304.G8Y5X9"/>
<dbReference type="HOGENOM" id="CLU_043823_0_0_1"/>
<dbReference type="InterPro" id="IPR007174">
    <property type="entry name" value="Las1"/>
</dbReference>
<keyword evidence="4" id="KW-1185">Reference proteome</keyword>
<dbReference type="Proteomes" id="UP000005222">
    <property type="component" value="Chromosome K"/>
</dbReference>
<dbReference type="EMBL" id="FO082049">
    <property type="protein sequence ID" value="CCE84009.1"/>
    <property type="molecule type" value="Genomic_DNA"/>
</dbReference>
<reference evidence="4" key="2">
    <citation type="journal article" date="2012" name="G3 (Bethesda)">
        <title>Pichia sorbitophila, an interspecies yeast hybrid reveals early steps of genome resolution following polyploidization.</title>
        <authorList>
            <person name="Leh Louis V."/>
            <person name="Despons L."/>
            <person name="Friedrich A."/>
            <person name="Martin T."/>
            <person name="Durrens P."/>
            <person name="Casaregola S."/>
            <person name="Neuveglise C."/>
            <person name="Fairhead C."/>
            <person name="Marck C."/>
            <person name="Cruz J.A."/>
            <person name="Straub M.L."/>
            <person name="Kugler V."/>
            <person name="Sacerdot C."/>
            <person name="Uzunov Z."/>
            <person name="Thierry A."/>
            <person name="Weiss S."/>
            <person name="Bleykasten C."/>
            <person name="De Montigny J."/>
            <person name="Jacques N."/>
            <person name="Jung P."/>
            <person name="Lemaire M."/>
            <person name="Mallet S."/>
            <person name="Morel G."/>
            <person name="Richard G.F."/>
            <person name="Sarkar A."/>
            <person name="Savel G."/>
            <person name="Schacherer J."/>
            <person name="Seret M.L."/>
            <person name="Talla E."/>
            <person name="Samson G."/>
            <person name="Jubin C."/>
            <person name="Poulain J."/>
            <person name="Vacherie B."/>
            <person name="Barbe V."/>
            <person name="Pelletier E."/>
            <person name="Sherman D.J."/>
            <person name="Westhof E."/>
            <person name="Weissenbach J."/>
            <person name="Baret P.V."/>
            <person name="Wincker P."/>
            <person name="Gaillardin C."/>
            <person name="Dujon B."/>
            <person name="Souciet J.L."/>
        </authorList>
    </citation>
    <scope>NUCLEOTIDE SEQUENCE [LARGE SCALE GENOMIC DNA]</scope>
    <source>
        <strain evidence="4">ATCC MYA-4447 / BCRC 22081 / CBS 7064 / NBRC 10061 / NRRL Y-12695</strain>
    </source>
</reference>
<evidence type="ECO:0000313" key="3">
    <source>
        <dbReference type="EMBL" id="CCE85040.1"/>
    </source>
</evidence>
<dbReference type="EMBL" id="FO082048">
    <property type="protein sequence ID" value="CCE85040.1"/>
    <property type="molecule type" value="Genomic_DNA"/>
</dbReference>
<proteinExistence type="predicted"/>
<dbReference type="PANTHER" id="PTHR15002">
    <property type="entry name" value="RIBOSOMAL BIOGENESIS PROTEIN LAS1L"/>
    <property type="match status" value="1"/>
</dbReference>
<dbReference type="GO" id="GO:0030687">
    <property type="term" value="C:preribosome, large subunit precursor"/>
    <property type="evidence" value="ECO:0007669"/>
    <property type="project" value="TreeGrafter"/>
</dbReference>
<dbReference type="GO" id="GO:0000470">
    <property type="term" value="P:maturation of LSU-rRNA"/>
    <property type="evidence" value="ECO:0007669"/>
    <property type="project" value="TreeGrafter"/>
</dbReference>
<dbReference type="GO" id="GO:0004519">
    <property type="term" value="F:endonuclease activity"/>
    <property type="evidence" value="ECO:0007669"/>
    <property type="project" value="InterPro"/>
</dbReference>
<dbReference type="GO" id="GO:0090730">
    <property type="term" value="C:Las1 complex"/>
    <property type="evidence" value="ECO:0007669"/>
    <property type="project" value="InterPro"/>
</dbReference>
<dbReference type="Pfam" id="PF04031">
    <property type="entry name" value="Las1"/>
    <property type="match status" value="1"/>
</dbReference>
<sequence length="484" mass="55256">MAGKSSSQDLSGRKIMGRREPRVVCYRDKSDLVVLREWFYNFDGHKDLRARAVKRVKALESRGKLPHALASTSWLTSILLSEESPSPPPDVVLQLSYCMAMVKFVNGLLDPFQQASFAIPLHQLAKNLGLPSFFVELRHTGTHESMPNIRILRQAAKDALNWLFDHYWSIIDFQFSPETRSLVETGLAQANGSEFTSPKEFENFVNSIRSHLSTYKKIRKQDLDNIIKYGNSTEIGVKYWNSIKSLRNLLTQNNKLVLDVLITRNYLISKRENGEKKKPNPNISTQIKIYTPLLEELGPHVKRELLTEIVSVIKNFKLSTISHSYKATKLYIENSKEESSLIEWIKYLVSELLQKESVNNGNSSIVQLLDDIVEEISALDARQQLEIISVLDAEIDKMKVEPQEKEEVKEKLNRSMQSLKLSIYEPPPSLDDLLSQSPVKPSPSDEDNNSKPSKKRKLDEKAIKKTYFLEPHDSWVPIPLGIAP</sequence>
<dbReference type="GO" id="GO:0000460">
    <property type="term" value="P:maturation of 5.8S rRNA"/>
    <property type="evidence" value="ECO:0007669"/>
    <property type="project" value="TreeGrafter"/>
</dbReference>
<gene>
    <name evidence="3" type="primary">Piso0_004609</name>
    <name evidence="2" type="ORF">GNLVRS01_PISO0K20646g</name>
    <name evidence="3" type="ORF">GNLVRS01_PISO0L20647g</name>
</gene>
<evidence type="ECO:0000313" key="2">
    <source>
        <dbReference type="EMBL" id="CCE84009.1"/>
    </source>
</evidence>
<reference evidence="3" key="1">
    <citation type="submission" date="2011-10" db="EMBL/GenBank/DDBJ databases">
        <authorList>
            <person name="Genoscope - CEA"/>
        </authorList>
    </citation>
    <scope>NUCLEOTIDE SEQUENCE</scope>
</reference>
<dbReference type="PANTHER" id="PTHR15002:SF0">
    <property type="entry name" value="RIBOSOMAL BIOGENESIS PROTEIN LAS1L"/>
    <property type="match status" value="1"/>
</dbReference>
<dbReference type="Proteomes" id="UP000005222">
    <property type="component" value="Chromosome L"/>
</dbReference>
<protein>
    <submittedName>
        <fullName evidence="3">Piso0_004609 protein</fullName>
    </submittedName>
</protein>
<name>G8Y5X9_PICSO</name>
<evidence type="ECO:0000256" key="1">
    <source>
        <dbReference type="SAM" id="MobiDB-lite"/>
    </source>
</evidence>